<protein>
    <submittedName>
        <fullName evidence="1">Uncharacterized protein</fullName>
    </submittedName>
</protein>
<proteinExistence type="predicted"/>
<accession>A0A426ZQH2</accession>
<reference evidence="1 2" key="1">
    <citation type="journal article" date="2014" name="Agronomy (Basel)">
        <title>A Draft Genome Sequence for Ensete ventricosum, the Drought-Tolerant Tree Against Hunger.</title>
        <authorList>
            <person name="Harrison J."/>
            <person name="Moore K.A."/>
            <person name="Paszkiewicz K."/>
            <person name="Jones T."/>
            <person name="Grant M."/>
            <person name="Ambacheew D."/>
            <person name="Muzemil S."/>
            <person name="Studholme D.J."/>
        </authorList>
    </citation>
    <scope>NUCLEOTIDE SEQUENCE [LARGE SCALE GENOMIC DNA]</scope>
</reference>
<dbReference type="AlphaFoldDB" id="A0A426ZQH2"/>
<evidence type="ECO:0000313" key="1">
    <source>
        <dbReference type="EMBL" id="RRT66273.1"/>
    </source>
</evidence>
<dbReference type="EMBL" id="AMZH03005490">
    <property type="protein sequence ID" value="RRT66273.1"/>
    <property type="molecule type" value="Genomic_DNA"/>
</dbReference>
<comment type="caution">
    <text evidence="1">The sequence shown here is derived from an EMBL/GenBank/DDBJ whole genome shotgun (WGS) entry which is preliminary data.</text>
</comment>
<organism evidence="1 2">
    <name type="scientific">Ensete ventricosum</name>
    <name type="common">Abyssinian banana</name>
    <name type="synonym">Musa ensete</name>
    <dbReference type="NCBI Taxonomy" id="4639"/>
    <lineage>
        <taxon>Eukaryota</taxon>
        <taxon>Viridiplantae</taxon>
        <taxon>Streptophyta</taxon>
        <taxon>Embryophyta</taxon>
        <taxon>Tracheophyta</taxon>
        <taxon>Spermatophyta</taxon>
        <taxon>Magnoliopsida</taxon>
        <taxon>Liliopsida</taxon>
        <taxon>Zingiberales</taxon>
        <taxon>Musaceae</taxon>
        <taxon>Ensete</taxon>
    </lineage>
</organism>
<evidence type="ECO:0000313" key="2">
    <source>
        <dbReference type="Proteomes" id="UP000287651"/>
    </source>
</evidence>
<dbReference type="Proteomes" id="UP000287651">
    <property type="component" value="Unassembled WGS sequence"/>
</dbReference>
<name>A0A426ZQH2_ENSVE</name>
<gene>
    <name evidence="1" type="ORF">B296_00013832</name>
</gene>
<sequence>MDPGSNLGIRPRFGDAVGAHQEFAKTSPKVSGRSLGTRWEITADDSEPPRMAAELPIPCFQGAFDGYIVDTNG</sequence>